<dbReference type="VEuPathDB" id="FungiDB:ZTRI_10.288"/>
<dbReference type="AlphaFoldDB" id="F9XL46"/>
<dbReference type="EMBL" id="CM001205">
    <property type="protein sequence ID" value="EGP83853.1"/>
    <property type="molecule type" value="Genomic_DNA"/>
</dbReference>
<feature type="domain" description="AB hydrolase-1" evidence="1">
    <location>
        <begin position="8"/>
        <end position="232"/>
    </location>
</feature>
<dbReference type="GeneID" id="13398594"/>
<reference evidence="2 3" key="1">
    <citation type="journal article" date="2011" name="PLoS Genet.">
        <title>Finished genome of the fungal wheat pathogen Mycosphaerella graminicola reveals dispensome structure, chromosome plasticity, and stealth pathogenesis.</title>
        <authorList>
            <person name="Goodwin S.B."/>
            <person name="Ben M'barek S."/>
            <person name="Dhillon B."/>
            <person name="Wittenberg A.H.J."/>
            <person name="Crane C.F."/>
            <person name="Hane J.K."/>
            <person name="Foster A.J."/>
            <person name="Van der Lee T.A.J."/>
            <person name="Grimwood J."/>
            <person name="Aerts A."/>
            <person name="Antoniw J."/>
            <person name="Bailey A."/>
            <person name="Bluhm B."/>
            <person name="Bowler J."/>
            <person name="Bristow J."/>
            <person name="van der Burgt A."/>
            <person name="Canto-Canche B."/>
            <person name="Churchill A.C.L."/>
            <person name="Conde-Ferraez L."/>
            <person name="Cools H.J."/>
            <person name="Coutinho P.M."/>
            <person name="Csukai M."/>
            <person name="Dehal P."/>
            <person name="De Wit P."/>
            <person name="Donzelli B."/>
            <person name="van de Geest H.C."/>
            <person name="van Ham R.C.H.J."/>
            <person name="Hammond-Kosack K.E."/>
            <person name="Henrissat B."/>
            <person name="Kilian A."/>
            <person name="Kobayashi A.K."/>
            <person name="Koopmann E."/>
            <person name="Kourmpetis Y."/>
            <person name="Kuzniar A."/>
            <person name="Lindquist E."/>
            <person name="Lombard V."/>
            <person name="Maliepaard C."/>
            <person name="Martins N."/>
            <person name="Mehrabi R."/>
            <person name="Nap J.P.H."/>
            <person name="Ponomarenko A."/>
            <person name="Rudd J.J."/>
            <person name="Salamov A."/>
            <person name="Schmutz J."/>
            <person name="Schouten H.J."/>
            <person name="Shapiro H."/>
            <person name="Stergiopoulos I."/>
            <person name="Torriani S.F.F."/>
            <person name="Tu H."/>
            <person name="de Vries R.P."/>
            <person name="Waalwijk C."/>
            <person name="Ware S.B."/>
            <person name="Wiebenga A."/>
            <person name="Zwiers L.-H."/>
            <person name="Oliver R.P."/>
            <person name="Grigoriev I.V."/>
            <person name="Kema G.H.J."/>
        </authorList>
    </citation>
    <scope>NUCLEOTIDE SEQUENCE [LARGE SCALE GENOMIC DNA]</scope>
    <source>
        <strain evidence="3">CBS 115943 / IPO323</strain>
    </source>
</reference>
<dbReference type="Gene3D" id="3.40.50.1820">
    <property type="entry name" value="alpha/beta hydrolase"/>
    <property type="match status" value="1"/>
</dbReference>
<dbReference type="SUPFAM" id="SSF53474">
    <property type="entry name" value="alpha/beta-Hydrolases"/>
    <property type="match status" value="1"/>
</dbReference>
<dbReference type="PANTHER" id="PTHR37017">
    <property type="entry name" value="AB HYDROLASE-1 DOMAIN-CONTAINING PROTEIN-RELATED"/>
    <property type="match status" value="1"/>
</dbReference>
<keyword evidence="3" id="KW-1185">Reference proteome</keyword>
<dbReference type="OrthoDB" id="1263307at2759"/>
<dbReference type="InParanoid" id="F9XL46"/>
<dbReference type="InterPro" id="IPR029058">
    <property type="entry name" value="AB_hydrolase_fold"/>
</dbReference>
<dbReference type="KEGG" id="ztr:MYCGRDRAFT_96231"/>
<organism evidence="2 3">
    <name type="scientific">Zymoseptoria tritici (strain CBS 115943 / IPO323)</name>
    <name type="common">Speckled leaf blotch fungus</name>
    <name type="synonym">Septoria tritici</name>
    <dbReference type="NCBI Taxonomy" id="336722"/>
    <lineage>
        <taxon>Eukaryota</taxon>
        <taxon>Fungi</taxon>
        <taxon>Dikarya</taxon>
        <taxon>Ascomycota</taxon>
        <taxon>Pezizomycotina</taxon>
        <taxon>Dothideomycetes</taxon>
        <taxon>Dothideomycetidae</taxon>
        <taxon>Mycosphaerellales</taxon>
        <taxon>Mycosphaerellaceae</taxon>
        <taxon>Zymoseptoria</taxon>
    </lineage>
</organism>
<dbReference type="RefSeq" id="XP_003848877.1">
    <property type="nucleotide sequence ID" value="XM_003848829.1"/>
</dbReference>
<dbReference type="PANTHER" id="PTHR37017:SF11">
    <property type="entry name" value="ESTERASE_LIPASE_THIOESTERASE DOMAIN-CONTAINING PROTEIN"/>
    <property type="match status" value="1"/>
</dbReference>
<dbReference type="eggNOG" id="ENOG502RX42">
    <property type="taxonomic scope" value="Eukaryota"/>
</dbReference>
<dbReference type="InterPro" id="IPR052897">
    <property type="entry name" value="Sec-Metab_Biosynth_Hydrolase"/>
</dbReference>
<evidence type="ECO:0000313" key="3">
    <source>
        <dbReference type="Proteomes" id="UP000008062"/>
    </source>
</evidence>
<proteinExistence type="predicted"/>
<dbReference type="OMA" id="AFYGPDM"/>
<name>F9XL46_ZYMTI</name>
<dbReference type="HOGENOM" id="CLU_046066_1_1_1"/>
<dbReference type="InterPro" id="IPR000073">
    <property type="entry name" value="AB_hydrolase_1"/>
</dbReference>
<evidence type="ECO:0000313" key="2">
    <source>
        <dbReference type="EMBL" id="EGP83853.1"/>
    </source>
</evidence>
<protein>
    <recommendedName>
        <fullName evidence="1">AB hydrolase-1 domain-containing protein</fullName>
    </recommendedName>
</protein>
<gene>
    <name evidence="2" type="ORF">MYCGRDRAFT_96231</name>
</gene>
<dbReference type="Pfam" id="PF12697">
    <property type="entry name" value="Abhydrolase_6"/>
    <property type="match status" value="1"/>
</dbReference>
<evidence type="ECO:0000259" key="1">
    <source>
        <dbReference type="Pfam" id="PF12697"/>
    </source>
</evidence>
<accession>F9XL46</accession>
<dbReference type="Proteomes" id="UP000008062">
    <property type="component" value="Chromosome 10"/>
</dbReference>
<sequence>MSDPPTTIILVSGAWHTDFHLQPVVPALNKLGYTVKPISLVTAGERIPTAVIGDDIAKVQHAIQEAADAGNNICAIGHSAGGRPCVYAVSKFLAQNPAQKSQMKYLCFLSSFLNTARAAEESRVQGAWAIYDQETNYLTAVRSAKVFYNDMSEEQSKPFVDALVLQRPMETEEEMPSLWKECETLKRVYILLLQDQALYPVVQRAEAEEGGWDVVELDTGHCPFVSQPEVFAKCVDGISGLTTIHRPFTIIEAYHLVSLHTQPLNVWPNARLIGGLAKDESNVGFDRTSLSPSSGDYD</sequence>